<keyword evidence="2" id="KW-0732">Signal</keyword>
<evidence type="ECO:0000313" key="4">
    <source>
        <dbReference type="Proteomes" id="UP001596507"/>
    </source>
</evidence>
<feature type="signal peptide" evidence="2">
    <location>
        <begin position="1"/>
        <end position="27"/>
    </location>
</feature>
<reference evidence="4" key="1">
    <citation type="journal article" date="2019" name="Int. J. Syst. Evol. Microbiol.">
        <title>The Global Catalogue of Microorganisms (GCM) 10K type strain sequencing project: providing services to taxonomists for standard genome sequencing and annotation.</title>
        <authorList>
            <consortium name="The Broad Institute Genomics Platform"/>
            <consortium name="The Broad Institute Genome Sequencing Center for Infectious Disease"/>
            <person name="Wu L."/>
            <person name="Ma J."/>
        </authorList>
    </citation>
    <scope>NUCLEOTIDE SEQUENCE [LARGE SCALE GENOMIC DNA]</scope>
    <source>
        <strain evidence="4">CGMCC 1.15772</strain>
    </source>
</reference>
<name>A0ABW2HAN4_9MICO</name>
<feature type="chain" id="PRO_5047304672" description="Sortase" evidence="2">
    <location>
        <begin position="28"/>
        <end position="181"/>
    </location>
</feature>
<keyword evidence="4" id="KW-1185">Reference proteome</keyword>
<evidence type="ECO:0000256" key="2">
    <source>
        <dbReference type="SAM" id="SignalP"/>
    </source>
</evidence>
<evidence type="ECO:0000313" key="3">
    <source>
        <dbReference type="EMBL" id="MFC7267501.1"/>
    </source>
</evidence>
<keyword evidence="1" id="KW-0812">Transmembrane</keyword>
<dbReference type="Proteomes" id="UP001596507">
    <property type="component" value="Unassembled WGS sequence"/>
</dbReference>
<evidence type="ECO:0008006" key="5">
    <source>
        <dbReference type="Google" id="ProtNLM"/>
    </source>
</evidence>
<evidence type="ECO:0000256" key="1">
    <source>
        <dbReference type="SAM" id="Phobius"/>
    </source>
</evidence>
<keyword evidence="1" id="KW-0472">Membrane</keyword>
<dbReference type="RefSeq" id="WP_262872438.1">
    <property type="nucleotide sequence ID" value="NZ_BAABKW010000011.1"/>
</dbReference>
<accession>A0ABW2HAN4</accession>
<proteinExistence type="predicted"/>
<protein>
    <recommendedName>
        <fullName evidence="5">Sortase</fullName>
    </recommendedName>
</protein>
<organism evidence="3 4">
    <name type="scientific">Microbacterium fluvii</name>
    <dbReference type="NCBI Taxonomy" id="415215"/>
    <lineage>
        <taxon>Bacteria</taxon>
        <taxon>Bacillati</taxon>
        <taxon>Actinomycetota</taxon>
        <taxon>Actinomycetes</taxon>
        <taxon>Micrococcales</taxon>
        <taxon>Microbacteriaceae</taxon>
        <taxon>Microbacterium</taxon>
    </lineage>
</organism>
<comment type="caution">
    <text evidence="3">The sequence shown here is derived from an EMBL/GenBank/DDBJ whole genome shotgun (WGS) entry which is preliminary data.</text>
</comment>
<sequence>MKKTIKATAAAALLAVAIFAAPAAANAYIPSGDITGPATIAPGGSGTFSFAGFDPSETVSFTLTGENGAGATLAFVKFAVSSASTTKTAGSDGAASVAVTLPSNASGDYTLTGTGATSGIVGSTVLSVAADGTATTDDLAGTGSDSTALLGLWVGGGALVLAGASIAVAATVRRQRQSTSA</sequence>
<keyword evidence="1" id="KW-1133">Transmembrane helix</keyword>
<gene>
    <name evidence="3" type="ORF">ACFQRL_00865</name>
</gene>
<feature type="transmembrane region" description="Helical" evidence="1">
    <location>
        <begin position="150"/>
        <end position="172"/>
    </location>
</feature>
<dbReference type="EMBL" id="JBHTBE010000001">
    <property type="protein sequence ID" value="MFC7267501.1"/>
    <property type="molecule type" value="Genomic_DNA"/>
</dbReference>